<organism evidence="11 12">
    <name type="scientific">Arcanobacterium phocae</name>
    <dbReference type="NCBI Taxonomy" id="131112"/>
    <lineage>
        <taxon>Bacteria</taxon>
        <taxon>Bacillati</taxon>
        <taxon>Actinomycetota</taxon>
        <taxon>Actinomycetes</taxon>
        <taxon>Actinomycetales</taxon>
        <taxon>Actinomycetaceae</taxon>
        <taxon>Arcanobacterium</taxon>
    </lineage>
</organism>
<dbReference type="InterPro" id="IPR003141">
    <property type="entry name" value="Pol/His_phosphatase_N"/>
</dbReference>
<dbReference type="GO" id="GO:0003887">
    <property type="term" value="F:DNA-directed DNA polymerase activity"/>
    <property type="evidence" value="ECO:0007669"/>
    <property type="project" value="UniProtKB-KW"/>
</dbReference>
<protein>
    <recommendedName>
        <fullName evidence="4">DNA polymerase III subunit alpha</fullName>
        <ecNumber evidence="3">2.7.7.7</ecNumber>
    </recommendedName>
</protein>
<evidence type="ECO:0000256" key="7">
    <source>
        <dbReference type="ARBA" id="ARBA00022705"/>
    </source>
</evidence>
<comment type="subcellular location">
    <subcellularLocation>
        <location evidence="1">Cytoplasm</location>
    </subcellularLocation>
</comment>
<dbReference type="GO" id="GO:0003676">
    <property type="term" value="F:nucleic acid binding"/>
    <property type="evidence" value="ECO:0007669"/>
    <property type="project" value="InterPro"/>
</dbReference>
<keyword evidence="5" id="KW-0808">Transferase</keyword>
<dbReference type="Gene3D" id="1.10.10.1600">
    <property type="entry name" value="Bacterial DNA polymerase III alpha subunit, thumb domain"/>
    <property type="match status" value="1"/>
</dbReference>
<evidence type="ECO:0000256" key="2">
    <source>
        <dbReference type="ARBA" id="ARBA00009496"/>
    </source>
</evidence>
<keyword evidence="6" id="KW-0548">Nucleotidyltransferase</keyword>
<dbReference type="PANTHER" id="PTHR32294">
    <property type="entry name" value="DNA POLYMERASE III SUBUNIT ALPHA"/>
    <property type="match status" value="1"/>
</dbReference>
<comment type="similarity">
    <text evidence="2">Belongs to the DNA polymerase type-C family. DnaE subfamily.</text>
</comment>
<evidence type="ECO:0000256" key="4">
    <source>
        <dbReference type="ARBA" id="ARBA00019114"/>
    </source>
</evidence>
<keyword evidence="12" id="KW-1185">Reference proteome</keyword>
<evidence type="ECO:0000256" key="6">
    <source>
        <dbReference type="ARBA" id="ARBA00022695"/>
    </source>
</evidence>
<dbReference type="Gene3D" id="3.20.20.140">
    <property type="entry name" value="Metal-dependent hydrolases"/>
    <property type="match status" value="1"/>
</dbReference>
<accession>A0A1H2LLC4</accession>
<evidence type="ECO:0000256" key="5">
    <source>
        <dbReference type="ARBA" id="ARBA00022679"/>
    </source>
</evidence>
<evidence type="ECO:0000313" key="11">
    <source>
        <dbReference type="EMBL" id="SDU81634.1"/>
    </source>
</evidence>
<dbReference type="GO" id="GO:0006260">
    <property type="term" value="P:DNA replication"/>
    <property type="evidence" value="ECO:0007669"/>
    <property type="project" value="UniProtKB-KW"/>
</dbReference>
<sequence>MVDAVIRLDAMAGKDFAHLHVHTDYSLLDGAAKINKLVAEVARLEQPAVAITDHGYLFGAYEMYKAATAAGIKPIIGLEAYMTPGTSRFDQSRQLWGTPAQRSDDVSARGAYTHMTLLSENNTGMHNLFRMNSLASLEGQMGKWPRMDRELLETYHDGLIGTAGCPSGEIQTRLRLGQWDEALKAAGELQDIFGKDHFFVEVMDHGLEIERRVQNDLLKIARMIGAPLIATNDSHYVKREDRDIQDAMLCINSGSTLMDPDRFKFDGDGYYIKSSEEMWRQFEDLPEAVENTLLVAERCNVSFQTTADGISYMPAFPVPAGEDETSWFINQVEAGLLKRYNGSVPAHVRERADYEVGVITSMGFPGYFLVVSDYIKWAKEHGIRVGPGRGSGAGSMVAYALEITQLDPIKHDLLFERFLNPERVSLPDIDVDFDDRRRDEVIRYVEEKYGADKVAQVVTYGTIKTKQALKDAARVLGMPFQMGDQLTKALPPDVQGKSIAVKDIYNPQAARYNEAGEFREFVDSNAEAKRVFDFALGLEGMTRQTGVHACAVIMSSIALTDVIPIMKRLQDGAIITQFEYPQCEELGLVKMDFLGLSNLTVIEGALTNIRNNGKEAPDIDAIPLDDKETYDLLARAETLGIFQLDSPGMRQLLKQMKPDTFADISAVSALYRPGPMGANSHTNYALRKNGLQEKTPIHPELAEALEDILGKTHGLIVFQEQVMRIAQKLAGFTLGQADLLRKAMGKKKADVLQKQFKSFAQGMRDNGYSDNAINTLWDILVPFAQYAFNKSHSEAYALVTYQTAYLKAHYPSEYMASLLTSNQNNKTKVATYLADTRRMGIRVNVPDVNKSMDVYSAVGNEVRVGLSSVRNVGKLVVEGIISARQEKGEYTSFQDFLDKVPAAVLNKRAIECLIKAGAFDSLGYSRRALVAIHEEAIEAVLPVKRNEAGGQFDLFGGLGEDNPIAQSFSVEIPDLPEWDKKEKLNIERDMLGLYVSDHPLSGLEAFLDRVADHTILGIQNEENPVDGQTVTVAGLITSVQTRISQKNGKTWATATIEDFTGSIEVNFFPATYSSVSQFLMPDTVVTVKARMSVRDSGIQLNAMDMKVPQLAGIAEDTPLDIQIPERMLTQELMSKLADLLKQYPGKAPIRVHVRQLGKTTVVQLHDSFKVNANPALLSNLRVLLGKNALVTE</sequence>
<dbReference type="Pfam" id="PF14579">
    <property type="entry name" value="HHH_6"/>
    <property type="match status" value="1"/>
</dbReference>
<keyword evidence="8" id="KW-0239">DNA-directed DNA polymerase</keyword>
<comment type="catalytic activity">
    <reaction evidence="9">
        <text>DNA(n) + a 2'-deoxyribonucleoside 5'-triphosphate = DNA(n+1) + diphosphate</text>
        <dbReference type="Rhea" id="RHEA:22508"/>
        <dbReference type="Rhea" id="RHEA-COMP:17339"/>
        <dbReference type="Rhea" id="RHEA-COMP:17340"/>
        <dbReference type="ChEBI" id="CHEBI:33019"/>
        <dbReference type="ChEBI" id="CHEBI:61560"/>
        <dbReference type="ChEBI" id="CHEBI:173112"/>
        <dbReference type="EC" id="2.7.7.7"/>
    </reaction>
</comment>
<dbReference type="InterPro" id="IPR004805">
    <property type="entry name" value="DnaE2/DnaE/PolC"/>
</dbReference>
<name>A0A1H2LLC4_9ACTO</name>
<proteinExistence type="inferred from homology"/>
<evidence type="ECO:0000259" key="10">
    <source>
        <dbReference type="SMART" id="SM00481"/>
    </source>
</evidence>
<evidence type="ECO:0000256" key="9">
    <source>
        <dbReference type="ARBA" id="ARBA00049244"/>
    </source>
</evidence>
<dbReference type="Pfam" id="PF02811">
    <property type="entry name" value="PHP"/>
    <property type="match status" value="1"/>
</dbReference>
<evidence type="ECO:0000313" key="12">
    <source>
        <dbReference type="Proteomes" id="UP000214355"/>
    </source>
</evidence>
<reference evidence="12" key="1">
    <citation type="submission" date="2016-10" db="EMBL/GenBank/DDBJ databases">
        <authorList>
            <person name="Varghese N."/>
            <person name="Submissions S."/>
        </authorList>
    </citation>
    <scope>NUCLEOTIDE SEQUENCE [LARGE SCALE GENOMIC DNA]</scope>
    <source>
        <strain evidence="12">DSM 10002</strain>
    </source>
</reference>
<dbReference type="InterPro" id="IPR040982">
    <property type="entry name" value="DNA_pol3_finger"/>
</dbReference>
<evidence type="ECO:0000256" key="3">
    <source>
        <dbReference type="ARBA" id="ARBA00012417"/>
    </source>
</evidence>
<dbReference type="GO" id="GO:0005737">
    <property type="term" value="C:cytoplasm"/>
    <property type="evidence" value="ECO:0007669"/>
    <property type="project" value="UniProtKB-SubCell"/>
</dbReference>
<dbReference type="PANTHER" id="PTHR32294:SF0">
    <property type="entry name" value="DNA POLYMERASE III SUBUNIT ALPHA"/>
    <property type="match status" value="1"/>
</dbReference>
<feature type="domain" description="Polymerase/histidinol phosphatase N-terminal" evidence="10">
    <location>
        <begin position="17"/>
        <end position="84"/>
    </location>
</feature>
<dbReference type="InterPro" id="IPR041931">
    <property type="entry name" value="DNA_pol3_alpha_thumb_dom"/>
</dbReference>
<dbReference type="InterPro" id="IPR011708">
    <property type="entry name" value="DNA_pol3_alpha_NTPase_dom"/>
</dbReference>
<gene>
    <name evidence="11" type="ORF">SAMN04489737_1568</name>
</gene>
<dbReference type="NCBIfam" id="NF004226">
    <property type="entry name" value="PRK05673.1"/>
    <property type="match status" value="1"/>
</dbReference>
<dbReference type="SUPFAM" id="SSF89550">
    <property type="entry name" value="PHP domain-like"/>
    <property type="match status" value="1"/>
</dbReference>
<dbReference type="Gene3D" id="1.10.150.870">
    <property type="match status" value="1"/>
</dbReference>
<dbReference type="Pfam" id="PF17657">
    <property type="entry name" value="DNA_pol3_finger"/>
    <property type="match status" value="1"/>
</dbReference>
<dbReference type="NCBIfam" id="TIGR00594">
    <property type="entry name" value="polc"/>
    <property type="match status" value="1"/>
</dbReference>
<dbReference type="AlphaFoldDB" id="A0A1H2LLC4"/>
<dbReference type="CDD" id="cd04485">
    <property type="entry name" value="DnaE_OBF"/>
    <property type="match status" value="1"/>
</dbReference>
<dbReference type="EC" id="2.7.7.7" evidence="3"/>
<evidence type="ECO:0000256" key="8">
    <source>
        <dbReference type="ARBA" id="ARBA00022932"/>
    </source>
</evidence>
<dbReference type="Pfam" id="PF07733">
    <property type="entry name" value="DNA_pol3_alpha"/>
    <property type="match status" value="1"/>
</dbReference>
<dbReference type="CDD" id="cd12113">
    <property type="entry name" value="PHP_PolIIIA_DnaE3"/>
    <property type="match status" value="1"/>
</dbReference>
<dbReference type="GO" id="GO:0008408">
    <property type="term" value="F:3'-5' exonuclease activity"/>
    <property type="evidence" value="ECO:0007669"/>
    <property type="project" value="InterPro"/>
</dbReference>
<evidence type="ECO:0000256" key="1">
    <source>
        <dbReference type="ARBA" id="ARBA00004496"/>
    </source>
</evidence>
<dbReference type="InterPro" id="IPR004365">
    <property type="entry name" value="NA-bd_OB_tRNA"/>
</dbReference>
<dbReference type="InterPro" id="IPR029460">
    <property type="entry name" value="DNAPol_HHH"/>
</dbReference>
<dbReference type="Pfam" id="PF01336">
    <property type="entry name" value="tRNA_anti-codon"/>
    <property type="match status" value="1"/>
</dbReference>
<dbReference type="InterPro" id="IPR016195">
    <property type="entry name" value="Pol/histidinol_Pase-like"/>
</dbReference>
<dbReference type="InterPro" id="IPR004013">
    <property type="entry name" value="PHP_dom"/>
</dbReference>
<keyword evidence="7" id="KW-0235">DNA replication</keyword>
<dbReference type="EMBL" id="LT629804">
    <property type="protein sequence ID" value="SDU81634.1"/>
    <property type="molecule type" value="Genomic_DNA"/>
</dbReference>
<dbReference type="STRING" id="131112.SAMN04489737_1568"/>
<dbReference type="Proteomes" id="UP000214355">
    <property type="component" value="Chromosome I"/>
</dbReference>
<dbReference type="SMART" id="SM00481">
    <property type="entry name" value="POLIIIAc"/>
    <property type="match status" value="1"/>
</dbReference>